<sequence>MEERELAVISASAGRRYFGVGALYILGVLVVYLALTSPPSGLHWQIFLLALGIGALVLGQIMWRATAYSLILTETELRESSGLVLARIEDIQKVDRGMFAMKPSNGFNIILKEPAKRVWRPGLWWRFGRRIAIGGVTSGRQTRPVADILTLKLSELSQ</sequence>
<feature type="transmembrane region" description="Helical" evidence="1">
    <location>
        <begin position="41"/>
        <end position="63"/>
    </location>
</feature>
<keyword evidence="1" id="KW-0812">Transmembrane</keyword>
<keyword evidence="1" id="KW-0472">Membrane</keyword>
<dbReference type="Proteomes" id="UP001210720">
    <property type="component" value="Unassembled WGS sequence"/>
</dbReference>
<accession>A0ABT4XW71</accession>
<keyword evidence="1" id="KW-1133">Transmembrane helix</keyword>
<organism evidence="2 3">
    <name type="scientific">Thalassococcus lentus</name>
    <dbReference type="NCBI Taxonomy" id="1210524"/>
    <lineage>
        <taxon>Bacteria</taxon>
        <taxon>Pseudomonadati</taxon>
        <taxon>Pseudomonadota</taxon>
        <taxon>Alphaproteobacteria</taxon>
        <taxon>Rhodobacterales</taxon>
        <taxon>Roseobacteraceae</taxon>
        <taxon>Thalassococcus</taxon>
    </lineage>
</organism>
<proteinExistence type="predicted"/>
<dbReference type="EMBL" id="JAQIOY010000007">
    <property type="protein sequence ID" value="MDA7426095.1"/>
    <property type="molecule type" value="Genomic_DNA"/>
</dbReference>
<reference evidence="2 3" key="1">
    <citation type="submission" date="2023-01" db="EMBL/GenBank/DDBJ databases">
        <title>Thalassococcus onchidii sp. nov., isolated from a marine invertebrate from the South China Sea.</title>
        <authorList>
            <person name="Xu S."/>
            <person name="Liu Z."/>
            <person name="Xu Y."/>
        </authorList>
    </citation>
    <scope>NUCLEOTIDE SEQUENCE [LARGE SCALE GENOMIC DNA]</scope>
    <source>
        <strain evidence="2 3">KCTC 32084</strain>
    </source>
</reference>
<feature type="transmembrane region" description="Helical" evidence="1">
    <location>
        <begin position="17"/>
        <end position="35"/>
    </location>
</feature>
<protein>
    <recommendedName>
        <fullName evidence="4">PH domain-containing protein</fullName>
    </recommendedName>
</protein>
<name>A0ABT4XW71_9RHOB</name>
<evidence type="ECO:0000313" key="3">
    <source>
        <dbReference type="Proteomes" id="UP001210720"/>
    </source>
</evidence>
<comment type="caution">
    <text evidence="2">The sequence shown here is derived from an EMBL/GenBank/DDBJ whole genome shotgun (WGS) entry which is preliminary data.</text>
</comment>
<evidence type="ECO:0000256" key="1">
    <source>
        <dbReference type="SAM" id="Phobius"/>
    </source>
</evidence>
<evidence type="ECO:0000313" key="2">
    <source>
        <dbReference type="EMBL" id="MDA7426095.1"/>
    </source>
</evidence>
<gene>
    <name evidence="2" type="ORF">PFY00_15275</name>
</gene>
<keyword evidence="3" id="KW-1185">Reference proteome</keyword>
<evidence type="ECO:0008006" key="4">
    <source>
        <dbReference type="Google" id="ProtNLM"/>
    </source>
</evidence>
<dbReference type="RefSeq" id="WP_271433451.1">
    <property type="nucleotide sequence ID" value="NZ_JAQIOY010000007.1"/>
</dbReference>